<protein>
    <submittedName>
        <fullName evidence="2">Uncharacterized protein</fullName>
    </submittedName>
</protein>
<dbReference type="Proteomes" id="UP001183246">
    <property type="component" value="Unassembled WGS sequence"/>
</dbReference>
<organism evidence="2 3">
    <name type="scientific">Streptomyces litchfieldiae</name>
    <dbReference type="NCBI Taxonomy" id="3075543"/>
    <lineage>
        <taxon>Bacteria</taxon>
        <taxon>Bacillati</taxon>
        <taxon>Actinomycetota</taxon>
        <taxon>Actinomycetes</taxon>
        <taxon>Kitasatosporales</taxon>
        <taxon>Streptomycetaceae</taxon>
        <taxon>Streptomyces</taxon>
    </lineage>
</organism>
<feature type="transmembrane region" description="Helical" evidence="1">
    <location>
        <begin position="170"/>
        <end position="193"/>
    </location>
</feature>
<accession>A0ABU2MJV6</accession>
<evidence type="ECO:0000313" key="2">
    <source>
        <dbReference type="EMBL" id="MDT0341761.1"/>
    </source>
</evidence>
<feature type="transmembrane region" description="Helical" evidence="1">
    <location>
        <begin position="338"/>
        <end position="357"/>
    </location>
</feature>
<gene>
    <name evidence="2" type="ORF">RM590_03765</name>
</gene>
<keyword evidence="1" id="KW-1133">Transmembrane helix</keyword>
<sequence>MRGDRTHSWPLGPQGVASAVHVKGSLCPSAARNGWLGISKGPINNLGGCLHLCDSAGQALACLALSDWVPNGAAVITMDRPDTFPAVKNNFKAEEFLELSGMGPFLRHFGVPVHESVKEPPRARRFAGTLRPGPRMAGSPLLTILAFAQLVVLVLATFFTGGIGDRAGQVMVAGAFLAFALLEAGWSLLLGILSARREKPAVAELRPSPGVPVPVVFRKRASIRLVGDALELRTAQNVKRLIQPPADPVLGLREVVVLEDNGRPWGVALTDGREVVQAFLHWDTWFAGDPQLTHLRAFCAAVGLNLRRQALGAFPGRQERDHTAKRFRMANYALNDTFAISVFSPSVAAFGVYPMFIGAVRADIEWPPYYIMFGLSFAIGFAPYVVRGAVRKWSLNRMVPPAPVSNVEFRGMPSNGGEGAATL</sequence>
<keyword evidence="3" id="KW-1185">Reference proteome</keyword>
<evidence type="ECO:0000313" key="3">
    <source>
        <dbReference type="Proteomes" id="UP001183246"/>
    </source>
</evidence>
<feature type="transmembrane region" description="Helical" evidence="1">
    <location>
        <begin position="369"/>
        <end position="390"/>
    </location>
</feature>
<dbReference type="EMBL" id="JAVREL010000002">
    <property type="protein sequence ID" value="MDT0341761.1"/>
    <property type="molecule type" value="Genomic_DNA"/>
</dbReference>
<proteinExistence type="predicted"/>
<feature type="transmembrane region" description="Helical" evidence="1">
    <location>
        <begin position="141"/>
        <end position="164"/>
    </location>
</feature>
<keyword evidence="1" id="KW-0812">Transmembrane</keyword>
<keyword evidence="1" id="KW-0472">Membrane</keyword>
<name>A0ABU2MJV6_9ACTN</name>
<reference evidence="3" key="1">
    <citation type="submission" date="2023-07" db="EMBL/GenBank/DDBJ databases">
        <title>30 novel species of actinomycetes from the DSMZ collection.</title>
        <authorList>
            <person name="Nouioui I."/>
        </authorList>
    </citation>
    <scope>NUCLEOTIDE SEQUENCE [LARGE SCALE GENOMIC DNA]</scope>
    <source>
        <strain evidence="3">DSM 44938</strain>
    </source>
</reference>
<comment type="caution">
    <text evidence="2">The sequence shown here is derived from an EMBL/GenBank/DDBJ whole genome shotgun (WGS) entry which is preliminary data.</text>
</comment>
<evidence type="ECO:0000256" key="1">
    <source>
        <dbReference type="SAM" id="Phobius"/>
    </source>
</evidence>